<dbReference type="AlphaFoldDB" id="A0A1I0S7F5"/>
<evidence type="ECO:0000256" key="1">
    <source>
        <dbReference type="SAM" id="MobiDB-lite"/>
    </source>
</evidence>
<proteinExistence type="predicted"/>
<dbReference type="EMBL" id="FOJG01000002">
    <property type="protein sequence ID" value="SEW51685.1"/>
    <property type="molecule type" value="Genomic_DNA"/>
</dbReference>
<protein>
    <submittedName>
        <fullName evidence="2">Uncharacterized protein</fullName>
    </submittedName>
</protein>
<organism evidence="2 3">
    <name type="scientific">Chitinophaga arvensicola</name>
    <dbReference type="NCBI Taxonomy" id="29529"/>
    <lineage>
        <taxon>Bacteria</taxon>
        <taxon>Pseudomonadati</taxon>
        <taxon>Bacteroidota</taxon>
        <taxon>Chitinophagia</taxon>
        <taxon>Chitinophagales</taxon>
        <taxon>Chitinophagaceae</taxon>
        <taxon>Chitinophaga</taxon>
    </lineage>
</organism>
<evidence type="ECO:0000313" key="2">
    <source>
        <dbReference type="EMBL" id="SEW51685.1"/>
    </source>
</evidence>
<name>A0A1I0S7F5_9BACT</name>
<evidence type="ECO:0000313" key="3">
    <source>
        <dbReference type="Proteomes" id="UP000199310"/>
    </source>
</evidence>
<dbReference type="RefSeq" id="WP_089898129.1">
    <property type="nucleotide sequence ID" value="NZ_FOJG01000002.1"/>
</dbReference>
<accession>A0A1I0S7F5</accession>
<gene>
    <name evidence="2" type="ORF">SAMN04488122_4441</name>
</gene>
<dbReference type="Proteomes" id="UP000199310">
    <property type="component" value="Unassembled WGS sequence"/>
</dbReference>
<sequence>MRNPTRRNRNIGTAKQGAGQHNRLTIPSAGTGSKHFYERLEPYEKTEKIIHGHTFIFITEKHHPSSPHACTVNDIARILSYLPPADYGDLKFIVLRQPKRKEEIISHVWGRLIYSYEFENEYYPAVILETANYRKPFKWKRNLDPDDQQELARLREDGHVFVEDKRSFTTMLESAAVRNTQLYRTLLHELGHYVHYLTLVQPFAEDAHEEAGDKREDNYFRLPKDTKEKFAHQYADQWRAKLLLAQLIPFERME</sequence>
<dbReference type="OrthoDB" id="8478507at2"/>
<feature type="region of interest" description="Disordered" evidence="1">
    <location>
        <begin position="1"/>
        <end position="30"/>
    </location>
</feature>
<keyword evidence="3" id="KW-1185">Reference proteome</keyword>
<reference evidence="3" key="1">
    <citation type="submission" date="2016-10" db="EMBL/GenBank/DDBJ databases">
        <authorList>
            <person name="Varghese N."/>
            <person name="Submissions S."/>
        </authorList>
    </citation>
    <scope>NUCLEOTIDE SEQUENCE [LARGE SCALE GENOMIC DNA]</scope>
    <source>
        <strain evidence="3">DSM 3695</strain>
    </source>
</reference>
<dbReference type="STRING" id="29529.SAMN04488122_4441"/>